<feature type="domain" description="Nudix hydrolase" evidence="28">
    <location>
        <begin position="3"/>
        <end position="132"/>
    </location>
</feature>
<evidence type="ECO:0000256" key="27">
    <source>
        <dbReference type="RuleBase" id="RU003476"/>
    </source>
</evidence>
<evidence type="ECO:0000256" key="26">
    <source>
        <dbReference type="ARBA" id="ARBA00053094"/>
    </source>
</evidence>
<evidence type="ECO:0000256" key="5">
    <source>
        <dbReference type="ARBA" id="ARBA00011245"/>
    </source>
</evidence>
<comment type="catalytic activity">
    <reaction evidence="15">
        <text>2-oxo-ATP + H2O = 2-oxo-AMP + diphosphate + H(+)</text>
        <dbReference type="Rhea" id="RHEA:67392"/>
        <dbReference type="ChEBI" id="CHEBI:15377"/>
        <dbReference type="ChEBI" id="CHEBI:15378"/>
        <dbReference type="ChEBI" id="CHEBI:33019"/>
        <dbReference type="ChEBI" id="CHEBI:71395"/>
        <dbReference type="ChEBI" id="CHEBI:172878"/>
    </reaction>
    <physiologicalReaction direction="left-to-right" evidence="15">
        <dbReference type="Rhea" id="RHEA:67393"/>
    </physiologicalReaction>
</comment>
<evidence type="ECO:0000259" key="28">
    <source>
        <dbReference type="PROSITE" id="PS51462"/>
    </source>
</evidence>
<dbReference type="CDD" id="cd03427">
    <property type="entry name" value="NUDIX_MTH1_Nudt1"/>
    <property type="match status" value="1"/>
</dbReference>
<dbReference type="AlphaFoldDB" id="A0A5S6PYG6"/>
<keyword evidence="7" id="KW-0479">Metal-binding</keyword>
<evidence type="ECO:0000256" key="14">
    <source>
        <dbReference type="ARBA" id="ARBA00024486"/>
    </source>
</evidence>
<evidence type="ECO:0000256" key="17">
    <source>
        <dbReference type="ARBA" id="ARBA00026218"/>
    </source>
</evidence>
<evidence type="ECO:0000256" key="9">
    <source>
        <dbReference type="ARBA" id="ARBA00022842"/>
    </source>
</evidence>
<evidence type="ECO:0000256" key="20">
    <source>
        <dbReference type="ARBA" id="ARBA00030682"/>
    </source>
</evidence>
<evidence type="ECO:0000256" key="25">
    <source>
        <dbReference type="ARBA" id="ARBA00049032"/>
    </source>
</evidence>
<evidence type="ECO:0000256" key="3">
    <source>
        <dbReference type="ARBA" id="ARBA00004496"/>
    </source>
</evidence>
<keyword evidence="6" id="KW-0963">Cytoplasm</keyword>
<dbReference type="SUPFAM" id="SSF55811">
    <property type="entry name" value="Nudix"/>
    <property type="match status" value="1"/>
</dbReference>
<comment type="function">
    <text evidence="26">Oxidized purine nucleoside triphosphate hydrolase which is a prominent sanitizer of the oxidized nucleotide pool. Catalyzes the hydrolysis of 2-oxo-dATP (2-hydroxy-dATP) into 2-oxo-dAMP. Also has a significant hydrolase activity toward 2-oxo-ATP, 8-oxo-dGTP and 8-oxo-dATP. Through the hydrolysis of oxidized purine nucleoside triphosphates, prevents their incorporation into DNA and the subsequent transversions A:T to C:G and G:C to T:A. Also catalyzes the hydrolysis of methylated purine nucleoside triphosphate preventing their integration into DNA. Through this antimutagenic activity protects cells from oxidative stress.</text>
</comment>
<reference evidence="29" key="1">
    <citation type="submission" date="2013-11" db="EMBL/GenBank/DDBJ databases">
        <authorList>
            <person name="Aslett M."/>
        </authorList>
    </citation>
    <scope>NUCLEOTIDE SEQUENCE [LARGE SCALE GENOMIC DNA]</scope>
    <source>
        <strain evidence="29">Edinburgh</strain>
    </source>
</reference>
<keyword evidence="8 27" id="KW-0378">Hydrolase</keyword>
<evidence type="ECO:0000256" key="13">
    <source>
        <dbReference type="ARBA" id="ARBA00024459"/>
    </source>
</evidence>
<comment type="catalytic activity">
    <reaction evidence="12">
        <text>8-oxo-dATP + H2O = 8-oxo-dAMP + diphosphate + H(+)</text>
        <dbReference type="Rhea" id="RHEA:65396"/>
        <dbReference type="ChEBI" id="CHEBI:15377"/>
        <dbReference type="ChEBI" id="CHEBI:15378"/>
        <dbReference type="ChEBI" id="CHEBI:33019"/>
        <dbReference type="ChEBI" id="CHEBI:71361"/>
        <dbReference type="ChEBI" id="CHEBI:172871"/>
    </reaction>
    <physiologicalReaction direction="left-to-right" evidence="12">
        <dbReference type="Rhea" id="RHEA:65397"/>
    </physiologicalReaction>
</comment>
<dbReference type="PANTHER" id="PTHR43758">
    <property type="entry name" value="7,8-DIHYDRO-8-OXOGUANINE TRIPHOSPHATASE"/>
    <property type="match status" value="1"/>
</dbReference>
<dbReference type="PROSITE" id="PS51462">
    <property type="entry name" value="NUDIX"/>
    <property type="match status" value="1"/>
</dbReference>
<accession>A0A5S6PYG6</accession>
<dbReference type="InterPro" id="IPR003563">
    <property type="entry name" value="8ODP"/>
</dbReference>
<evidence type="ECO:0000256" key="4">
    <source>
        <dbReference type="ARBA" id="ARBA00005582"/>
    </source>
</evidence>
<comment type="catalytic activity">
    <reaction evidence="24">
        <text>O(6)-methyl-dGTP + H2O = O(6)-methyl-dGMP + diphosphate + H(+)</text>
        <dbReference type="Rhea" id="RHEA:67600"/>
        <dbReference type="ChEBI" id="CHEBI:15377"/>
        <dbReference type="ChEBI" id="CHEBI:15378"/>
        <dbReference type="ChEBI" id="CHEBI:33019"/>
        <dbReference type="ChEBI" id="CHEBI:169974"/>
        <dbReference type="ChEBI" id="CHEBI:169975"/>
    </reaction>
    <physiologicalReaction direction="left-to-right" evidence="24">
        <dbReference type="Rhea" id="RHEA:67601"/>
    </physiologicalReaction>
</comment>
<dbReference type="InterPro" id="IPR020476">
    <property type="entry name" value="Nudix_hydrolase"/>
</dbReference>
<evidence type="ECO:0000256" key="8">
    <source>
        <dbReference type="ARBA" id="ARBA00022801"/>
    </source>
</evidence>
<organism evidence="29 30">
    <name type="scientific">Trichuris muris</name>
    <name type="common">Mouse whipworm</name>
    <dbReference type="NCBI Taxonomy" id="70415"/>
    <lineage>
        <taxon>Eukaryota</taxon>
        <taxon>Metazoa</taxon>
        <taxon>Ecdysozoa</taxon>
        <taxon>Nematoda</taxon>
        <taxon>Enoplea</taxon>
        <taxon>Dorylaimia</taxon>
        <taxon>Trichinellida</taxon>
        <taxon>Trichuridae</taxon>
        <taxon>Trichuris</taxon>
    </lineage>
</organism>
<keyword evidence="9" id="KW-0460">Magnesium</keyword>
<comment type="cofactor">
    <cofactor evidence="1">
        <name>Mg(2+)</name>
        <dbReference type="ChEBI" id="CHEBI:18420"/>
    </cofactor>
</comment>
<evidence type="ECO:0000256" key="19">
    <source>
        <dbReference type="ARBA" id="ARBA00030634"/>
    </source>
</evidence>
<dbReference type="GO" id="GO:0046872">
    <property type="term" value="F:metal ion binding"/>
    <property type="evidence" value="ECO:0007669"/>
    <property type="project" value="UniProtKB-KW"/>
</dbReference>
<evidence type="ECO:0000256" key="21">
    <source>
        <dbReference type="ARBA" id="ARBA00031927"/>
    </source>
</evidence>
<dbReference type="PANTHER" id="PTHR43758:SF2">
    <property type="entry name" value="OXIDIZED PURINE NUCLEOSIDE TRIPHOSPHATE HYDROLASE"/>
    <property type="match status" value="1"/>
</dbReference>
<keyword evidence="10" id="KW-0694">RNA-binding</keyword>
<evidence type="ECO:0000256" key="22">
    <source>
        <dbReference type="ARBA" id="ARBA00032071"/>
    </source>
</evidence>
<evidence type="ECO:0000256" key="18">
    <source>
        <dbReference type="ARBA" id="ARBA00029673"/>
    </source>
</evidence>
<dbReference type="GO" id="GO:0005737">
    <property type="term" value="C:cytoplasm"/>
    <property type="evidence" value="ECO:0007669"/>
    <property type="project" value="UniProtKB-SubCell"/>
</dbReference>
<dbReference type="EC" id="3.6.1.56" evidence="16"/>
<protein>
    <recommendedName>
        <fullName evidence="17">Oxidized purine nucleoside triphosphate hydrolase</fullName>
        <ecNumber evidence="16">3.6.1.56</ecNumber>
    </recommendedName>
    <alternativeName>
        <fullName evidence="21">2-hydroxy-dATP diphosphatase</fullName>
    </alternativeName>
    <alternativeName>
        <fullName evidence="20">7,8-dihydro-8-oxoguanine triphosphatase</fullName>
    </alternativeName>
    <alternativeName>
        <fullName evidence="19">8-oxo-dGTPase</fullName>
    </alternativeName>
    <alternativeName>
        <fullName evidence="22">Methylated purine nucleoside triphosphate hydrolase</fullName>
    </alternativeName>
    <alternativeName>
        <fullName evidence="18">Nucleoside diphosphate-linked moiety X motif 1</fullName>
    </alternativeName>
</protein>
<dbReference type="GO" id="GO:0005634">
    <property type="term" value="C:nucleus"/>
    <property type="evidence" value="ECO:0007669"/>
    <property type="project" value="UniProtKB-SubCell"/>
</dbReference>
<evidence type="ECO:0000256" key="23">
    <source>
        <dbReference type="ARBA" id="ARBA00048002"/>
    </source>
</evidence>
<evidence type="ECO:0000256" key="15">
    <source>
        <dbReference type="ARBA" id="ARBA00024596"/>
    </source>
</evidence>
<evidence type="ECO:0000313" key="31">
    <source>
        <dbReference type="WBParaSite" id="TMUE_2000007631.1"/>
    </source>
</evidence>
<dbReference type="PRINTS" id="PR00502">
    <property type="entry name" value="NUDIXFAMILY"/>
</dbReference>
<evidence type="ECO:0000256" key="7">
    <source>
        <dbReference type="ARBA" id="ARBA00022723"/>
    </source>
</evidence>
<evidence type="ECO:0000256" key="1">
    <source>
        <dbReference type="ARBA" id="ARBA00001946"/>
    </source>
</evidence>
<dbReference type="GO" id="GO:0042262">
    <property type="term" value="P:DNA protection"/>
    <property type="evidence" value="ECO:0007669"/>
    <property type="project" value="InterPro"/>
</dbReference>
<dbReference type="WBParaSite" id="TMUE_0000000030.1">
    <property type="protein sequence ID" value="TMUE_0000000030.1"/>
    <property type="gene ID" value="WBGene00295978"/>
</dbReference>
<name>A0A5S6PYG6_TRIMR</name>
<sequence length="354" mass="39695">MSKTCRLFSLVMVRLQERVLLGLKKRGFGRDKWNGFGGKVEVGETVEEAARRELYEECGLKCSSLTKLGIIRFEFQLDPVMMEVHVFWTNEILGTPTESDEMIPRWFDIKDVPFHQMWPDDQIWWPYFLQNQKFKAYFLYDHLQEKVVRHEITADVVRNAIRKEKAVQQGTIANVNVAWTAQSNRLIANHCHNAFVNSLSSLIGQLSLTYTTVKIGPSAAQLGLSRWNLGGRSNFRQPSVGVAFSPPPVPEDPAAADRSNLLSLGPFAQFPLPPWALDRPAGASPIVAAPFCRRAHFRPTELLCARASAHPGNRTGCAIVNIDWGLTISVCGLLLNDRLDPCTAKIDSACCRCQ</sequence>
<evidence type="ECO:0000256" key="10">
    <source>
        <dbReference type="ARBA" id="ARBA00022884"/>
    </source>
</evidence>
<dbReference type="PRINTS" id="PR01403">
    <property type="entry name" value="8OXTPHPHTASE"/>
</dbReference>
<dbReference type="Gene3D" id="3.90.79.10">
    <property type="entry name" value="Nucleoside Triphosphate Pyrophosphohydrolase"/>
    <property type="match status" value="1"/>
</dbReference>
<dbReference type="GO" id="GO:0008413">
    <property type="term" value="F:8-oxo-7,8-dihydroguanosine triphosphate pyrophosphatase activity"/>
    <property type="evidence" value="ECO:0007669"/>
    <property type="project" value="InterPro"/>
</dbReference>
<comment type="subcellular location">
    <subcellularLocation>
        <location evidence="3">Cytoplasm</location>
    </subcellularLocation>
    <subcellularLocation>
        <location evidence="2">Nucleus</location>
    </subcellularLocation>
</comment>
<evidence type="ECO:0000256" key="12">
    <source>
        <dbReference type="ARBA" id="ARBA00024448"/>
    </source>
</evidence>
<dbReference type="WBParaSite" id="TMUE_2000007631.1">
    <property type="protein sequence ID" value="TMUE_2000007631.1"/>
    <property type="gene ID" value="WBGene00286888"/>
</dbReference>
<comment type="similarity">
    <text evidence="4 27">Belongs to the Nudix hydrolase family.</text>
</comment>
<comment type="catalytic activity">
    <reaction evidence="13">
        <text>2-oxo-dATP + H2O = 2-oxo-dAMP + diphosphate + H(+)</text>
        <dbReference type="Rhea" id="RHEA:31583"/>
        <dbReference type="ChEBI" id="CHEBI:15377"/>
        <dbReference type="ChEBI" id="CHEBI:15378"/>
        <dbReference type="ChEBI" id="CHEBI:33019"/>
        <dbReference type="ChEBI" id="CHEBI:63212"/>
        <dbReference type="ChEBI" id="CHEBI:77897"/>
        <dbReference type="EC" id="3.6.1.56"/>
    </reaction>
    <physiologicalReaction direction="left-to-right" evidence="13">
        <dbReference type="Rhea" id="RHEA:31584"/>
    </physiologicalReaction>
</comment>
<comment type="catalytic activity">
    <reaction evidence="25">
        <text>N(6)-methyl-dATP + H2O = N(6)-methyl-dAMP + diphosphate + H(+)</text>
        <dbReference type="Rhea" id="RHEA:67604"/>
        <dbReference type="ChEBI" id="CHEBI:15377"/>
        <dbReference type="ChEBI" id="CHEBI:15378"/>
        <dbReference type="ChEBI" id="CHEBI:33019"/>
        <dbReference type="ChEBI" id="CHEBI:169976"/>
        <dbReference type="ChEBI" id="CHEBI:172872"/>
    </reaction>
    <physiologicalReaction direction="left-to-right" evidence="25">
        <dbReference type="Rhea" id="RHEA:67605"/>
    </physiologicalReaction>
</comment>
<proteinExistence type="inferred from homology"/>
<dbReference type="GO" id="GO:0003723">
    <property type="term" value="F:RNA binding"/>
    <property type="evidence" value="ECO:0007669"/>
    <property type="project" value="UniProtKB-KW"/>
</dbReference>
<keyword evidence="29" id="KW-1185">Reference proteome</keyword>
<comment type="catalytic activity">
    <reaction evidence="14">
        <text>8-oxo-dGTP + H2O = 8-oxo-dGMP + diphosphate + H(+)</text>
        <dbReference type="Rhea" id="RHEA:31575"/>
        <dbReference type="ChEBI" id="CHEBI:15377"/>
        <dbReference type="ChEBI" id="CHEBI:15378"/>
        <dbReference type="ChEBI" id="CHEBI:33019"/>
        <dbReference type="ChEBI" id="CHEBI:63224"/>
        <dbReference type="ChEBI" id="CHEBI:77896"/>
    </reaction>
    <physiologicalReaction direction="left-to-right" evidence="14">
        <dbReference type="Rhea" id="RHEA:31576"/>
    </physiologicalReaction>
</comment>
<dbReference type="GO" id="GO:0008828">
    <property type="term" value="F:dATP diphosphatase activity"/>
    <property type="evidence" value="ECO:0007669"/>
    <property type="project" value="UniProtKB-EC"/>
</dbReference>
<reference evidence="30 31" key="3">
    <citation type="submission" date="2019-12" db="UniProtKB">
        <authorList>
            <consortium name="WormBaseParasite"/>
        </authorList>
    </citation>
    <scope>IDENTIFICATION</scope>
</reference>
<dbReference type="PROSITE" id="PS00893">
    <property type="entry name" value="NUDIX_BOX"/>
    <property type="match status" value="1"/>
</dbReference>
<dbReference type="InterPro" id="IPR000086">
    <property type="entry name" value="NUDIX_hydrolase_dom"/>
</dbReference>
<dbReference type="Pfam" id="PF00293">
    <property type="entry name" value="NUDIX"/>
    <property type="match status" value="1"/>
</dbReference>
<reference evidence="29" key="2">
    <citation type="submission" date="2014-03" db="EMBL/GenBank/DDBJ databases">
        <title>The whipworm genome and dual-species transcriptomics of an intimate host-pathogen interaction.</title>
        <authorList>
            <person name="Foth B.J."/>
            <person name="Tsai I.J."/>
            <person name="Reid A.J."/>
            <person name="Bancroft A.J."/>
            <person name="Nichol S."/>
            <person name="Tracey A."/>
            <person name="Holroyd N."/>
            <person name="Cotton J.A."/>
            <person name="Stanley E.J."/>
            <person name="Zarowiecki M."/>
            <person name="Liu J.Z."/>
            <person name="Huckvale T."/>
            <person name="Cooper P.J."/>
            <person name="Grencis R.K."/>
            <person name="Berriman M."/>
        </authorList>
    </citation>
    <scope>NUCLEOTIDE SEQUENCE [LARGE SCALE GENOMIC DNA]</scope>
    <source>
        <strain evidence="29">Edinburgh</strain>
    </source>
</reference>
<comment type="subunit">
    <text evidence="5">Monomer.</text>
</comment>
<evidence type="ECO:0000256" key="11">
    <source>
        <dbReference type="ARBA" id="ARBA00023242"/>
    </source>
</evidence>
<evidence type="ECO:0000256" key="16">
    <source>
        <dbReference type="ARBA" id="ARBA00026103"/>
    </source>
</evidence>
<evidence type="ECO:0000313" key="30">
    <source>
        <dbReference type="WBParaSite" id="TMUE_0000000030.1"/>
    </source>
</evidence>
<keyword evidence="11" id="KW-0539">Nucleus</keyword>
<dbReference type="STRING" id="70415.A0A5S6PYG6"/>
<comment type="catalytic activity">
    <reaction evidence="23">
        <text>N(6)-methyl-ATP + H2O = N(6)-methyl-AMP + diphosphate + H(+)</text>
        <dbReference type="Rhea" id="RHEA:67608"/>
        <dbReference type="ChEBI" id="CHEBI:15377"/>
        <dbReference type="ChEBI" id="CHEBI:15378"/>
        <dbReference type="ChEBI" id="CHEBI:33019"/>
        <dbReference type="ChEBI" id="CHEBI:144842"/>
        <dbReference type="ChEBI" id="CHEBI:172873"/>
    </reaction>
    <physiologicalReaction direction="left-to-right" evidence="23">
        <dbReference type="Rhea" id="RHEA:67609"/>
    </physiologicalReaction>
</comment>
<dbReference type="Proteomes" id="UP000046395">
    <property type="component" value="Unassembled WGS sequence"/>
</dbReference>
<evidence type="ECO:0000256" key="24">
    <source>
        <dbReference type="ARBA" id="ARBA00048894"/>
    </source>
</evidence>
<dbReference type="InterPro" id="IPR015797">
    <property type="entry name" value="NUDIX_hydrolase-like_dom_sf"/>
</dbReference>
<evidence type="ECO:0000256" key="6">
    <source>
        <dbReference type="ARBA" id="ARBA00022490"/>
    </source>
</evidence>
<evidence type="ECO:0000256" key="2">
    <source>
        <dbReference type="ARBA" id="ARBA00004123"/>
    </source>
</evidence>
<dbReference type="InterPro" id="IPR020084">
    <property type="entry name" value="NUDIX_hydrolase_CS"/>
</dbReference>
<evidence type="ECO:0000313" key="29">
    <source>
        <dbReference type="Proteomes" id="UP000046395"/>
    </source>
</evidence>